<keyword evidence="5" id="KW-0234">DNA repair</keyword>
<dbReference type="InterPro" id="IPR014012">
    <property type="entry name" value="HSA_dom"/>
</dbReference>
<dbReference type="EMBL" id="LSBJ02000003">
    <property type="protein sequence ID" value="OAQ68035.1"/>
    <property type="molecule type" value="Genomic_DNA"/>
</dbReference>
<comment type="subcellular location">
    <subcellularLocation>
        <location evidence="1">Nucleus</location>
    </subcellularLocation>
</comment>
<dbReference type="SUPFAM" id="SSF46689">
    <property type="entry name" value="Homeodomain-like"/>
    <property type="match status" value="1"/>
</dbReference>
<feature type="region of interest" description="Disordered" evidence="9">
    <location>
        <begin position="103"/>
        <end position="463"/>
    </location>
</feature>
<feature type="compositionally biased region" description="Polar residues" evidence="9">
    <location>
        <begin position="243"/>
        <end position="264"/>
    </location>
</feature>
<dbReference type="Pfam" id="PF13921">
    <property type="entry name" value="Myb_DNA-bind_6"/>
    <property type="match status" value="1"/>
</dbReference>
<dbReference type="PROSITE" id="PS51204">
    <property type="entry name" value="HSA"/>
    <property type="match status" value="1"/>
</dbReference>
<dbReference type="STRING" id="1380566.A0A179FQY7"/>
<dbReference type="GO" id="GO:0005634">
    <property type="term" value="C:nucleus"/>
    <property type="evidence" value="ECO:0007669"/>
    <property type="project" value="UniProtKB-SubCell"/>
</dbReference>
<proteinExistence type="inferred from homology"/>
<dbReference type="GO" id="GO:0003682">
    <property type="term" value="F:chromatin binding"/>
    <property type="evidence" value="ECO:0007669"/>
    <property type="project" value="TreeGrafter"/>
</dbReference>
<dbReference type="GO" id="GO:0006281">
    <property type="term" value="P:DNA repair"/>
    <property type="evidence" value="ECO:0007669"/>
    <property type="project" value="UniProtKB-KW"/>
</dbReference>
<feature type="region of interest" description="Disordered" evidence="9">
    <location>
        <begin position="1431"/>
        <end position="1480"/>
    </location>
</feature>
<feature type="domain" description="HSA" evidence="11">
    <location>
        <begin position="621"/>
        <end position="701"/>
    </location>
</feature>
<comment type="similarity">
    <text evidence="2">Belongs to the EAF1 family.</text>
</comment>
<dbReference type="RefSeq" id="XP_018144885.1">
    <property type="nucleotide sequence ID" value="XM_018283716.1"/>
</dbReference>
<dbReference type="SMART" id="SM00717">
    <property type="entry name" value="SANT"/>
    <property type="match status" value="1"/>
</dbReference>
<keyword evidence="6" id="KW-0539">Nucleus</keyword>
<feature type="compositionally biased region" description="Polar residues" evidence="9">
    <location>
        <begin position="325"/>
        <end position="340"/>
    </location>
</feature>
<comment type="caution">
    <text evidence="12">The sequence shown here is derived from an EMBL/GenBank/DDBJ whole genome shotgun (WGS) entry which is preliminary data.</text>
</comment>
<dbReference type="InterPro" id="IPR009057">
    <property type="entry name" value="Homeodomain-like_sf"/>
</dbReference>
<dbReference type="GeneID" id="28847710"/>
<comment type="function">
    <text evidence="7">Component of the NuA4 histone acetyltransferase complex which is involved in transcriptional activation of selected genes principally by acetylation of nucleosomal histone H4 and H2A. The NuA4 complex is also involved in DNA repair.</text>
</comment>
<gene>
    <name evidence="12" type="ORF">VFPPC_04346</name>
</gene>
<feature type="domain" description="Myb-like" evidence="10">
    <location>
        <begin position="895"/>
        <end position="949"/>
    </location>
</feature>
<evidence type="ECO:0000256" key="3">
    <source>
        <dbReference type="ARBA" id="ARBA00022763"/>
    </source>
</evidence>
<dbReference type="KEGG" id="pchm:VFPPC_04346"/>
<feature type="compositionally biased region" description="Low complexity" evidence="9">
    <location>
        <begin position="282"/>
        <end position="295"/>
    </location>
</feature>
<feature type="compositionally biased region" description="Polar residues" evidence="9">
    <location>
        <begin position="1466"/>
        <end position="1480"/>
    </location>
</feature>
<evidence type="ECO:0000256" key="8">
    <source>
        <dbReference type="ARBA" id="ARBA00029670"/>
    </source>
</evidence>
<dbReference type="GO" id="GO:0006325">
    <property type="term" value="P:chromatin organization"/>
    <property type="evidence" value="ECO:0007669"/>
    <property type="project" value="UniProtKB-KW"/>
</dbReference>
<evidence type="ECO:0000259" key="10">
    <source>
        <dbReference type="PROSITE" id="PS50090"/>
    </source>
</evidence>
<feature type="region of interest" description="Disordered" evidence="9">
    <location>
        <begin position="1026"/>
        <end position="1064"/>
    </location>
</feature>
<dbReference type="Gene3D" id="1.10.10.60">
    <property type="entry name" value="Homeodomain-like"/>
    <property type="match status" value="1"/>
</dbReference>
<evidence type="ECO:0000256" key="6">
    <source>
        <dbReference type="ARBA" id="ARBA00023242"/>
    </source>
</evidence>
<reference evidence="12 13" key="1">
    <citation type="journal article" date="2016" name="PLoS Pathog.">
        <title>Biosynthesis of antibiotic leucinostatins in bio-control fungus Purpureocillium lilacinum and their inhibition on phytophthora revealed by genome mining.</title>
        <authorList>
            <person name="Wang G."/>
            <person name="Liu Z."/>
            <person name="Lin R."/>
            <person name="Li E."/>
            <person name="Mao Z."/>
            <person name="Ling J."/>
            <person name="Yang Y."/>
            <person name="Yin W.B."/>
            <person name="Xie B."/>
        </authorList>
    </citation>
    <scope>NUCLEOTIDE SEQUENCE [LARGE SCALE GENOMIC DNA]</scope>
    <source>
        <strain evidence="12">170</strain>
    </source>
</reference>
<feature type="compositionally biased region" description="Polar residues" evidence="9">
    <location>
        <begin position="1266"/>
        <end position="1280"/>
    </location>
</feature>
<feature type="compositionally biased region" description="Low complexity" evidence="9">
    <location>
        <begin position="1431"/>
        <end position="1465"/>
    </location>
</feature>
<feature type="region of interest" description="Disordered" evidence="9">
    <location>
        <begin position="1221"/>
        <end position="1287"/>
    </location>
</feature>
<feature type="compositionally biased region" description="Pro residues" evidence="9">
    <location>
        <begin position="110"/>
        <end position="120"/>
    </location>
</feature>
<feature type="compositionally biased region" description="Polar residues" evidence="9">
    <location>
        <begin position="155"/>
        <end position="175"/>
    </location>
</feature>
<evidence type="ECO:0000256" key="9">
    <source>
        <dbReference type="SAM" id="MobiDB-lite"/>
    </source>
</evidence>
<dbReference type="OrthoDB" id="5364245at2759"/>
<dbReference type="PANTHER" id="PTHR46459">
    <property type="entry name" value="E1A-BINDING PROTEIN P400-RELATED"/>
    <property type="match status" value="1"/>
</dbReference>
<evidence type="ECO:0000256" key="7">
    <source>
        <dbReference type="ARBA" id="ARBA00025178"/>
    </source>
</evidence>
<keyword evidence="4" id="KW-0156">Chromatin regulator</keyword>
<keyword evidence="3" id="KW-0227">DNA damage</keyword>
<dbReference type="PANTHER" id="PTHR46459:SF1">
    <property type="entry name" value="E1A-BINDING PROTEIN P400"/>
    <property type="match status" value="1"/>
</dbReference>
<feature type="compositionally biased region" description="Polar residues" evidence="9">
    <location>
        <begin position="1032"/>
        <end position="1054"/>
    </location>
</feature>
<name>A0A179FQY7_METCM</name>
<evidence type="ECO:0000256" key="5">
    <source>
        <dbReference type="ARBA" id="ARBA00023204"/>
    </source>
</evidence>
<feature type="compositionally biased region" description="Polar residues" evidence="9">
    <location>
        <begin position="496"/>
        <end position="509"/>
    </location>
</feature>
<evidence type="ECO:0000259" key="11">
    <source>
        <dbReference type="PROSITE" id="PS51204"/>
    </source>
</evidence>
<evidence type="ECO:0000256" key="1">
    <source>
        <dbReference type="ARBA" id="ARBA00004123"/>
    </source>
</evidence>
<evidence type="ECO:0000256" key="4">
    <source>
        <dbReference type="ARBA" id="ARBA00022853"/>
    </source>
</evidence>
<dbReference type="PROSITE" id="PS50090">
    <property type="entry name" value="MYB_LIKE"/>
    <property type="match status" value="1"/>
</dbReference>
<protein>
    <recommendedName>
        <fullName evidence="8">Vacuolar import and degradation protein 21</fullName>
    </recommendedName>
</protein>
<evidence type="ECO:0000313" key="13">
    <source>
        <dbReference type="Proteomes" id="UP000078397"/>
    </source>
</evidence>
<dbReference type="CDD" id="cd00167">
    <property type="entry name" value="SANT"/>
    <property type="match status" value="1"/>
</dbReference>
<dbReference type="Pfam" id="PF07529">
    <property type="entry name" value="HSA"/>
    <property type="match status" value="1"/>
</dbReference>
<dbReference type="GO" id="GO:0035267">
    <property type="term" value="C:NuA4 histone acetyltransferase complex"/>
    <property type="evidence" value="ECO:0007669"/>
    <property type="project" value="TreeGrafter"/>
</dbReference>
<feature type="compositionally biased region" description="Polar residues" evidence="9">
    <location>
        <begin position="348"/>
        <end position="361"/>
    </location>
</feature>
<keyword evidence="13" id="KW-1185">Reference proteome</keyword>
<organism evidence="12 13">
    <name type="scientific">Pochonia chlamydosporia 170</name>
    <dbReference type="NCBI Taxonomy" id="1380566"/>
    <lineage>
        <taxon>Eukaryota</taxon>
        <taxon>Fungi</taxon>
        <taxon>Dikarya</taxon>
        <taxon>Ascomycota</taxon>
        <taxon>Pezizomycotina</taxon>
        <taxon>Sordariomycetes</taxon>
        <taxon>Hypocreomycetidae</taxon>
        <taxon>Hypocreales</taxon>
        <taxon>Clavicipitaceae</taxon>
        <taxon>Pochonia</taxon>
    </lineage>
</organism>
<feature type="compositionally biased region" description="Polar residues" evidence="9">
    <location>
        <begin position="205"/>
        <end position="218"/>
    </location>
</feature>
<sequence length="1480" mass="160529">MTEVGHADLSRLLKSKRNECNAIVTSRKRKLRELFAVATQIDTLPNDAFVNPDAPAATPAEWQFLQANDILQGKPLNELHIPARQQQSLDKLKRSLALQISVPTNVPSSKPTPVPVPIPPSAIKKEPAAVPAQQPSDVSASKSGDALANGRPTLTPASSAQGTPTLKAQKPSRSPASPLKATPSKSVSPVAAEPPTNIKPMPNGVSATDNAGQRQTHVTFPPGTKEASVASAKQGDTVPDPASLSTNPTKPTTANSLKDTSTGVPLTVKFPSDAVKAAEAMSSPASTTHTATTPAVHDVSTDTSPDNEAPRFVDAARQQDKPDVNNVNQQPKVAESQDQGSGAEDQLLQESARSATTSATPQAAEEATKSASHSVPKPEIQTDEPTRPNVAEVPDSEGNTPDQMDIDAPEPAVQPQTNKALASRDANLPTNNSASPAPATAVKKEQVAHPPAPERAVTRVSSGAMRLKSVTEIVGGGSISRPSTVLDRDATKGSHDQLTPVTSTPQSPASKIRNGHKRDRSKGQVSTVLFGKQPKRVDEKSIVSGYKDAMQPTDDYYTPLFVQNFTGASNWMQPIEKILFQANKTIATPDANLVIQDHQACRVLRRVYHLQQHDKWSMRQLKRCPEPTRPPTQWDTLLKEMKWMRTDFREERKWKMAVARNLAYACAEWHEATLDERKQMQVPATIPPKAEAAEADVAMADADGDSADNQPTPDLVSSGDVDSPLPVDELSDDFVETVPPSAIFTLQEDDVVFGLRRTTASDALLDELPMYGSPLKVLNADVTNPEYDPDAHWRRPALPLSKYVEGNMKLVTHTPPRKRSRFNYENEESDDEREGAFVADLAVHNVVLPASTDEVALFHPDSKHIRDRLHAGHQFRPPSEHPMPVQSFYECRGPSQWTLVEDDELRGLVREYSYNWSLISNMLSTKSRFQSGAERRTPWECFERWINLEGLPADMQKTQYFKAYNSRIEAAQRVIAQQNQIAAQQASASGSAVTPVRRRPSVPLRVERRRNQKHLTLIDAMRKLAKKRETTIQKQQHSASQNSANKKTNDTIAQRQKKTPRDYSILRWERDQALAEKMAQFAQRQEAQRRAALQARAQGQVAQAAGAAGAGAQGQNGNHLPSSNVAAAGARPAIPSQLAAAAAAAAQRPRMPMQAPVNGVGVAGVQAQMNGGLSAPNQMTAIQQAQLQAALQGQQRMPMPNQQPDANLMLRAQRISEQQRVQIQQAQQQQQHHPQQQQQQQQVQQHQQQPQPQQQQQQHQPQQQVNGTTVGTPGQHSSPPLRNGINGINQQNFMTTAQAMMAQYSAAANANGHTSPPTNGLHMPASVNASSPGQRVHPQLPAGIAAQLAQLEAQFKAKNPNLTPEQARQVATEHLTRAMMAQRQSAMNAAAGGTGQPGLANSIAATTSPHQYAALLRQQQQQAALQAQQQAKAQQVQQAQQQQAQQRAASQASPTPGPTASPAQSHQRQSSGSATPSAGQ</sequence>
<evidence type="ECO:0000256" key="2">
    <source>
        <dbReference type="ARBA" id="ARBA00008913"/>
    </source>
</evidence>
<feature type="region of interest" description="Disordered" evidence="9">
    <location>
        <begin position="702"/>
        <end position="726"/>
    </location>
</feature>
<feature type="region of interest" description="Disordered" evidence="9">
    <location>
        <begin position="1308"/>
        <end position="1335"/>
    </location>
</feature>
<accession>A0A179FQY7</accession>
<feature type="compositionally biased region" description="Basic and acidic residues" evidence="9">
    <location>
        <begin position="486"/>
        <end position="495"/>
    </location>
</feature>
<feature type="region of interest" description="Disordered" evidence="9">
    <location>
        <begin position="475"/>
        <end position="524"/>
    </location>
</feature>
<dbReference type="InterPro" id="IPR001005">
    <property type="entry name" value="SANT/Myb"/>
</dbReference>
<dbReference type="Proteomes" id="UP000078397">
    <property type="component" value="Unassembled WGS sequence"/>
</dbReference>
<feature type="compositionally biased region" description="Polar residues" evidence="9">
    <location>
        <begin position="133"/>
        <end position="142"/>
    </location>
</feature>
<dbReference type="SMART" id="SM00573">
    <property type="entry name" value="HSA"/>
    <property type="match status" value="1"/>
</dbReference>
<feature type="compositionally biased region" description="Low complexity" evidence="9">
    <location>
        <begin position="1221"/>
        <end position="1265"/>
    </location>
</feature>
<evidence type="ECO:0000313" key="12">
    <source>
        <dbReference type="EMBL" id="OAQ68035.1"/>
    </source>
</evidence>